<comment type="caution">
    <text evidence="1">The sequence shown here is derived from an EMBL/GenBank/DDBJ whole genome shotgun (WGS) entry which is preliminary data.</text>
</comment>
<accession>A0ACC1UE50</accession>
<keyword evidence="2" id="KW-1185">Reference proteome</keyword>
<gene>
    <name evidence="1" type="ORF">F5876DRAFT_72328</name>
</gene>
<evidence type="ECO:0000313" key="2">
    <source>
        <dbReference type="Proteomes" id="UP001163835"/>
    </source>
</evidence>
<proteinExistence type="predicted"/>
<sequence>MTPRFCFLSPPLTFALAFYTSFQYVLGDHNVTVDDSDGSISYSTGWSVSSGSNSLDYGGFHHLSDSKTATASFTFTGIAVYIMAPLWPYAVGAQAGVDGSSPVSIDMQDHTHTSDGGSEDVASAVLWGMDGLSNSSHTLQISFWDSEEYIALDAIIYTVQDSSSTTASSSSSSSSSSSLSSATSASSASRISSTSHTGVIVGAVAGGIVIAFIAIAFAVCFTRRRRNQTNRPSMTGAAGAEAFVGGARRTSRKFGGNSYASAAPDSPTMVSVPLGSPESFGNNANQNPNTMSYYSQGSSSTTSAAYRDHHPQNAMSSFPGYGQPVPGSQYGEGLQLYGQPDKGSHRNSQYGSDRTYSSHNPWDSPSAMASGVAAAAMGGAHVGSSLPHHGVVNGSGNMADSYGAFGGPNPHTDSFLAAPGQIVLSYGGAASDSGAGSSSSRSDVYTTKPLTGAAEKRRLALAHRGGEEEEEAPPSYS</sequence>
<organism evidence="1 2">
    <name type="scientific">Lentinula aff. lateritia</name>
    <dbReference type="NCBI Taxonomy" id="2804960"/>
    <lineage>
        <taxon>Eukaryota</taxon>
        <taxon>Fungi</taxon>
        <taxon>Dikarya</taxon>
        <taxon>Basidiomycota</taxon>
        <taxon>Agaricomycotina</taxon>
        <taxon>Agaricomycetes</taxon>
        <taxon>Agaricomycetidae</taxon>
        <taxon>Agaricales</taxon>
        <taxon>Marasmiineae</taxon>
        <taxon>Omphalotaceae</taxon>
        <taxon>Lentinula</taxon>
    </lineage>
</organism>
<dbReference type="Proteomes" id="UP001163835">
    <property type="component" value="Unassembled WGS sequence"/>
</dbReference>
<name>A0ACC1UE50_9AGAR</name>
<reference evidence="1" key="1">
    <citation type="submission" date="2022-09" db="EMBL/GenBank/DDBJ databases">
        <title>A Global Phylogenomic Analysis of the Shiitake Genus Lentinula.</title>
        <authorList>
            <consortium name="DOE Joint Genome Institute"/>
            <person name="Sierra-Patev S."/>
            <person name="Min B."/>
            <person name="Naranjo-Ortiz M."/>
            <person name="Looney B."/>
            <person name="Konkel Z."/>
            <person name="Slot J.C."/>
            <person name="Sakamoto Y."/>
            <person name="Steenwyk J.L."/>
            <person name="Rokas A."/>
            <person name="Carro J."/>
            <person name="Camarero S."/>
            <person name="Ferreira P."/>
            <person name="Molpeceres G."/>
            <person name="Ruiz-Duenas F.J."/>
            <person name="Serrano A."/>
            <person name="Henrissat B."/>
            <person name="Drula E."/>
            <person name="Hughes K.W."/>
            <person name="Mata J.L."/>
            <person name="Ishikawa N.K."/>
            <person name="Vargas-Isla R."/>
            <person name="Ushijima S."/>
            <person name="Smith C.A."/>
            <person name="Ahrendt S."/>
            <person name="Andreopoulos W."/>
            <person name="He G."/>
            <person name="Labutti K."/>
            <person name="Lipzen A."/>
            <person name="Ng V."/>
            <person name="Riley R."/>
            <person name="Sandor L."/>
            <person name="Barry K."/>
            <person name="Martinez A.T."/>
            <person name="Xiao Y."/>
            <person name="Gibbons J.G."/>
            <person name="Terashima K."/>
            <person name="Grigoriev I.V."/>
            <person name="Hibbett D.S."/>
        </authorList>
    </citation>
    <scope>NUCLEOTIDE SEQUENCE</scope>
    <source>
        <strain evidence="1">TMI1499</strain>
    </source>
</reference>
<dbReference type="EMBL" id="MU794955">
    <property type="protein sequence ID" value="KAJ3815071.1"/>
    <property type="molecule type" value="Genomic_DNA"/>
</dbReference>
<protein>
    <submittedName>
        <fullName evidence="1">Uncharacterized protein</fullName>
    </submittedName>
</protein>
<evidence type="ECO:0000313" key="1">
    <source>
        <dbReference type="EMBL" id="KAJ3815071.1"/>
    </source>
</evidence>